<sequence length="447" mass="51435">MKASTETIKSAYKGSEKKLHSEAMAPQWMIYGTEKVMQYQLDKNLVLDPCILKEFPKPQPGHKYMLYAHVPFCNTLCTYCTFHRFLFKEYKAREYFVNLRKEMQMVHDLGYNFTSMYVGGGTTTILMDELIKTIELARKLFPSMGEVSCETDPQVMANPDIIYLKGLVDRMSVGVQSFDDNILKMIERDKFGTGEEVYENILKAKEIFPICNVDMIFGFRGQTDEIVCSDMEKVVALSPRQITTYPLMVTSQTKRSVKDSLASPPEVMAQQYRIILDTVAPHYNQLSSWAFGKANNEGFDEYVIDNDEYLGIGSGAFSFLGDSLYVNTFSLRRYNERISSGRDGVERKRTFSKHEILQYRLLLGLFAGRLSRKYFREVHNVRLDTALMKEVLALKLAGAIKENPEDKDQFIITDRGKLLGLVMMKDFYTAMDNVRAELRKPLKEEDM</sequence>
<evidence type="ECO:0000313" key="3">
    <source>
        <dbReference type="Proteomes" id="UP000214610"/>
    </source>
</evidence>
<dbReference type="PROSITE" id="PS51918">
    <property type="entry name" value="RADICAL_SAM"/>
    <property type="match status" value="1"/>
</dbReference>
<dbReference type="InterPro" id="IPR007197">
    <property type="entry name" value="rSAM"/>
</dbReference>
<feature type="domain" description="Radical SAM core" evidence="1">
    <location>
        <begin position="58"/>
        <end position="286"/>
    </location>
</feature>
<dbReference type="GO" id="GO:0006779">
    <property type="term" value="P:porphyrin-containing compound biosynthetic process"/>
    <property type="evidence" value="ECO:0007669"/>
    <property type="project" value="TreeGrafter"/>
</dbReference>
<evidence type="ECO:0000259" key="1">
    <source>
        <dbReference type="PROSITE" id="PS51918"/>
    </source>
</evidence>
<dbReference type="GO" id="GO:0051539">
    <property type="term" value="F:4 iron, 4 sulfur cluster binding"/>
    <property type="evidence" value="ECO:0007669"/>
    <property type="project" value="TreeGrafter"/>
</dbReference>
<dbReference type="SMART" id="SM00729">
    <property type="entry name" value="Elp3"/>
    <property type="match status" value="1"/>
</dbReference>
<dbReference type="GO" id="GO:0005737">
    <property type="term" value="C:cytoplasm"/>
    <property type="evidence" value="ECO:0007669"/>
    <property type="project" value="TreeGrafter"/>
</dbReference>
<dbReference type="CDD" id="cd01335">
    <property type="entry name" value="Radical_SAM"/>
    <property type="match status" value="1"/>
</dbReference>
<evidence type="ECO:0000313" key="2">
    <source>
        <dbReference type="EMBL" id="OXE44308.1"/>
    </source>
</evidence>
<dbReference type="EMBL" id="NHMP01000014">
    <property type="protein sequence ID" value="OXE44308.1"/>
    <property type="molecule type" value="Genomic_DNA"/>
</dbReference>
<keyword evidence="3" id="KW-1185">Reference proteome</keyword>
<dbReference type="NCBIfam" id="NF006385">
    <property type="entry name" value="PRK08629.1"/>
    <property type="match status" value="1"/>
</dbReference>
<dbReference type="InterPro" id="IPR006638">
    <property type="entry name" value="Elp3/MiaA/NifB-like_rSAM"/>
</dbReference>
<dbReference type="RefSeq" id="WP_066594206.1">
    <property type="nucleotide sequence ID" value="NZ_CAJTBZ010000030.1"/>
</dbReference>
<dbReference type="SFLD" id="SFLDS00029">
    <property type="entry name" value="Radical_SAM"/>
    <property type="match status" value="1"/>
</dbReference>
<dbReference type="GO" id="GO:0003824">
    <property type="term" value="F:catalytic activity"/>
    <property type="evidence" value="ECO:0007669"/>
    <property type="project" value="InterPro"/>
</dbReference>
<dbReference type="Proteomes" id="UP000214610">
    <property type="component" value="Unassembled WGS sequence"/>
</dbReference>
<dbReference type="SFLD" id="SFLDG01065">
    <property type="entry name" value="anaerobic_coproporphyrinogen-I"/>
    <property type="match status" value="1"/>
</dbReference>
<dbReference type="Pfam" id="PF04055">
    <property type="entry name" value="Radical_SAM"/>
    <property type="match status" value="1"/>
</dbReference>
<protein>
    <submittedName>
        <fullName evidence="2">Coproporphyrinogen III oxidase</fullName>
    </submittedName>
</protein>
<dbReference type="InterPro" id="IPR034505">
    <property type="entry name" value="Coproporphyrinogen-III_oxidase"/>
</dbReference>
<dbReference type="PANTHER" id="PTHR13932">
    <property type="entry name" value="COPROPORPHYRINIGEN III OXIDASE"/>
    <property type="match status" value="1"/>
</dbReference>
<comment type="caution">
    <text evidence="2">The sequence shown here is derived from an EMBL/GenBank/DDBJ whole genome shotgun (WGS) entry which is preliminary data.</text>
</comment>
<dbReference type="GeneID" id="78362148"/>
<reference evidence="3" key="1">
    <citation type="submission" date="2017-05" db="EMBL/GenBank/DDBJ databases">
        <title>Improved OligoMM genomes.</title>
        <authorList>
            <person name="Garzetti D."/>
        </authorList>
    </citation>
    <scope>NUCLEOTIDE SEQUENCE [LARGE SCALE GENOMIC DNA]</scope>
    <source>
        <strain evidence="3">YL45</strain>
    </source>
</reference>
<name>A0A227KAM9_9BURK</name>
<proteinExistence type="predicted"/>
<dbReference type="InterPro" id="IPR058240">
    <property type="entry name" value="rSAM_sf"/>
</dbReference>
<dbReference type="Gene3D" id="3.80.30.20">
    <property type="entry name" value="tm_1862 like domain"/>
    <property type="match status" value="1"/>
</dbReference>
<dbReference type="PANTHER" id="PTHR13932:SF5">
    <property type="entry name" value="RADICAL S-ADENOSYL METHIONINE DOMAIN-CONTAINING PROTEIN 1, MITOCHONDRIAL"/>
    <property type="match status" value="1"/>
</dbReference>
<dbReference type="InterPro" id="IPR023404">
    <property type="entry name" value="rSAM_horseshoe"/>
</dbReference>
<organism evidence="2 3">
    <name type="scientific">Turicimonas muris</name>
    <dbReference type="NCBI Taxonomy" id="1796652"/>
    <lineage>
        <taxon>Bacteria</taxon>
        <taxon>Pseudomonadati</taxon>
        <taxon>Pseudomonadota</taxon>
        <taxon>Betaproteobacteria</taxon>
        <taxon>Burkholderiales</taxon>
        <taxon>Sutterellaceae</taxon>
        <taxon>Turicimonas</taxon>
    </lineage>
</organism>
<dbReference type="AlphaFoldDB" id="A0A227KAM9"/>
<dbReference type="SUPFAM" id="SSF102114">
    <property type="entry name" value="Radical SAM enzymes"/>
    <property type="match status" value="1"/>
</dbReference>
<accession>A0A227KAM9</accession>
<gene>
    <name evidence="2" type="ORF">ADH67_12630</name>
</gene>